<evidence type="ECO:0000313" key="1">
    <source>
        <dbReference type="EMBL" id="MCJ8500378.1"/>
    </source>
</evidence>
<proteinExistence type="predicted"/>
<dbReference type="AlphaFoldDB" id="A0AA41R7D9"/>
<dbReference type="EMBL" id="JALJRB010000006">
    <property type="protein sequence ID" value="MCJ8500378.1"/>
    <property type="molecule type" value="Genomic_DNA"/>
</dbReference>
<organism evidence="1 2">
    <name type="scientific">Desulfatitalea alkaliphila</name>
    <dbReference type="NCBI Taxonomy" id="2929485"/>
    <lineage>
        <taxon>Bacteria</taxon>
        <taxon>Pseudomonadati</taxon>
        <taxon>Thermodesulfobacteriota</taxon>
        <taxon>Desulfobacteria</taxon>
        <taxon>Desulfobacterales</taxon>
        <taxon>Desulfosarcinaceae</taxon>
        <taxon>Desulfatitalea</taxon>
    </lineage>
</organism>
<evidence type="ECO:0000313" key="2">
    <source>
        <dbReference type="Proteomes" id="UP001165427"/>
    </source>
</evidence>
<dbReference type="Proteomes" id="UP001165427">
    <property type="component" value="Unassembled WGS sequence"/>
</dbReference>
<sequence>MQKKALLLLWVLMSVMVIGAPAAWAKNIGYGYLIAYSAREQVAYYSPILSQLAVGASSSDEEYFVKTSVILDLESAFQKYLEQKHNISSAQYTFSARAAFKSEEIAKKRFDQEIDTFRFRGFQLIEASNFKP</sequence>
<dbReference type="RefSeq" id="WP_246904578.1">
    <property type="nucleotide sequence ID" value="NZ_JALJRB010000006.1"/>
</dbReference>
<name>A0AA41R7D9_9BACT</name>
<comment type="caution">
    <text evidence="1">The sequence shown here is derived from an EMBL/GenBank/DDBJ whole genome shotgun (WGS) entry which is preliminary data.</text>
</comment>
<reference evidence="1" key="1">
    <citation type="submission" date="2022-04" db="EMBL/GenBank/DDBJ databases">
        <title>Desulfatitalea alkaliphila sp. nov., a novel anaerobic sulfate-reducing bacterium isolated from terrestrial mud volcano, Taman Peninsula, Russia.</title>
        <authorList>
            <person name="Khomyakova M.A."/>
            <person name="Merkel A.Y."/>
            <person name="Slobodkin A.I."/>
        </authorList>
    </citation>
    <scope>NUCLEOTIDE SEQUENCE</scope>
    <source>
        <strain evidence="1">M08but</strain>
    </source>
</reference>
<protein>
    <submittedName>
        <fullName evidence="1">Uncharacterized protein</fullName>
    </submittedName>
</protein>
<keyword evidence="2" id="KW-1185">Reference proteome</keyword>
<accession>A0AA41R7D9</accession>
<gene>
    <name evidence="1" type="ORF">MRX98_07300</name>
</gene>